<gene>
    <name evidence="12" type="ORF">JRO89_XS02G0123000</name>
</gene>
<dbReference type="InterPro" id="IPR046956">
    <property type="entry name" value="RLP23-like"/>
</dbReference>
<evidence type="ECO:0000256" key="3">
    <source>
        <dbReference type="ARBA" id="ARBA00022692"/>
    </source>
</evidence>
<keyword evidence="7 10" id="KW-0472">Membrane</keyword>
<dbReference type="PANTHER" id="PTHR48061:SF12">
    <property type="entry name" value="DISEASE RESISTANCE LIKE PROTEIN"/>
    <property type="match status" value="1"/>
</dbReference>
<sequence>MMGFSFLYCFVSLTVAYFTCSIILVHFYVYWFFLFYLTVAYFTCSIIQPLCHNNERFALLQFNQSLTIYGLGAVAGFSKVASWRLEEDCCSWKGVTCNNHTNCITRLDLNSARLSSHINSTGTLFHLVHLEWLNLANNELHNFKITAIINNISRLKDLNLSFCGFSGQISSELLDLSNIEFIDLSDNNIVTHSFQFRNLGLEILVEILTNLKVLNLKTVYIASSIPHSLANLSSFTYLSLHDCGLQGAFPTQIFQLPNLSFLRLRLNVNLTGSIPEFEWSNSLTALDISRCNFSGTIPSLIGNLTKLVSLDLSFNNFLGELPLSIRNLASLKELDVTNCNLSGLIPSLLDNLTQLSDLFMGKNQLTG</sequence>
<evidence type="ECO:0000256" key="6">
    <source>
        <dbReference type="ARBA" id="ARBA00022989"/>
    </source>
</evidence>
<keyword evidence="2" id="KW-0433">Leucine-rich repeat</keyword>
<dbReference type="Gene3D" id="3.80.10.10">
    <property type="entry name" value="Ribonuclease Inhibitor"/>
    <property type="match status" value="3"/>
</dbReference>
<name>A0ABQ8IFQ0_9ROSI</name>
<dbReference type="Pfam" id="PF08263">
    <property type="entry name" value="LRRNT_2"/>
    <property type="match status" value="1"/>
</dbReference>
<dbReference type="Pfam" id="PF00560">
    <property type="entry name" value="LRR_1"/>
    <property type="match status" value="4"/>
</dbReference>
<dbReference type="InterPro" id="IPR001611">
    <property type="entry name" value="Leu-rich_rpt"/>
</dbReference>
<keyword evidence="3 10" id="KW-0812">Transmembrane</keyword>
<dbReference type="Proteomes" id="UP000827721">
    <property type="component" value="Unassembled WGS sequence"/>
</dbReference>
<accession>A0ABQ8IFQ0</accession>
<evidence type="ECO:0000256" key="7">
    <source>
        <dbReference type="ARBA" id="ARBA00023136"/>
    </source>
</evidence>
<comment type="subcellular location">
    <subcellularLocation>
        <location evidence="1">Membrane</location>
        <topology evidence="1">Single-pass type I membrane protein</topology>
    </subcellularLocation>
</comment>
<evidence type="ECO:0000256" key="2">
    <source>
        <dbReference type="ARBA" id="ARBA00022614"/>
    </source>
</evidence>
<evidence type="ECO:0000256" key="1">
    <source>
        <dbReference type="ARBA" id="ARBA00004479"/>
    </source>
</evidence>
<evidence type="ECO:0000313" key="12">
    <source>
        <dbReference type="EMBL" id="KAH7575492.1"/>
    </source>
</evidence>
<keyword evidence="8" id="KW-0675">Receptor</keyword>
<feature type="domain" description="Leucine-rich repeat-containing N-terminal plant-type" evidence="11">
    <location>
        <begin position="52"/>
        <end position="98"/>
    </location>
</feature>
<evidence type="ECO:0000256" key="5">
    <source>
        <dbReference type="ARBA" id="ARBA00022737"/>
    </source>
</evidence>
<evidence type="ECO:0000256" key="4">
    <source>
        <dbReference type="ARBA" id="ARBA00022729"/>
    </source>
</evidence>
<organism evidence="12 13">
    <name type="scientific">Xanthoceras sorbifolium</name>
    <dbReference type="NCBI Taxonomy" id="99658"/>
    <lineage>
        <taxon>Eukaryota</taxon>
        <taxon>Viridiplantae</taxon>
        <taxon>Streptophyta</taxon>
        <taxon>Embryophyta</taxon>
        <taxon>Tracheophyta</taxon>
        <taxon>Spermatophyta</taxon>
        <taxon>Magnoliopsida</taxon>
        <taxon>eudicotyledons</taxon>
        <taxon>Gunneridae</taxon>
        <taxon>Pentapetalae</taxon>
        <taxon>rosids</taxon>
        <taxon>malvids</taxon>
        <taxon>Sapindales</taxon>
        <taxon>Sapindaceae</taxon>
        <taxon>Xanthoceroideae</taxon>
        <taxon>Xanthoceras</taxon>
    </lineage>
</organism>
<comment type="caution">
    <text evidence="12">The sequence shown here is derived from an EMBL/GenBank/DDBJ whole genome shotgun (WGS) entry which is preliminary data.</text>
</comment>
<dbReference type="InterPro" id="IPR032675">
    <property type="entry name" value="LRR_dom_sf"/>
</dbReference>
<keyword evidence="6 10" id="KW-1133">Transmembrane helix</keyword>
<evidence type="ECO:0000256" key="8">
    <source>
        <dbReference type="ARBA" id="ARBA00023170"/>
    </source>
</evidence>
<evidence type="ECO:0000259" key="11">
    <source>
        <dbReference type="Pfam" id="PF08263"/>
    </source>
</evidence>
<protein>
    <recommendedName>
        <fullName evidence="11">Leucine-rich repeat-containing N-terminal plant-type domain-containing protein</fullName>
    </recommendedName>
</protein>
<dbReference type="SUPFAM" id="SSF52058">
    <property type="entry name" value="L domain-like"/>
    <property type="match status" value="1"/>
</dbReference>
<evidence type="ECO:0000256" key="10">
    <source>
        <dbReference type="SAM" id="Phobius"/>
    </source>
</evidence>
<keyword evidence="13" id="KW-1185">Reference proteome</keyword>
<dbReference type="PANTHER" id="PTHR48061">
    <property type="entry name" value="LEUCINE-RICH REPEAT RECEPTOR PROTEIN KINASE EMS1-LIKE-RELATED"/>
    <property type="match status" value="1"/>
</dbReference>
<keyword evidence="9" id="KW-0325">Glycoprotein</keyword>
<reference evidence="12 13" key="1">
    <citation type="submission" date="2021-02" db="EMBL/GenBank/DDBJ databases">
        <title>Plant Genome Project.</title>
        <authorList>
            <person name="Zhang R.-G."/>
        </authorList>
    </citation>
    <scope>NUCLEOTIDE SEQUENCE [LARGE SCALE GENOMIC DNA]</scope>
    <source>
        <tissue evidence="12">Leaves</tissue>
    </source>
</reference>
<evidence type="ECO:0000256" key="9">
    <source>
        <dbReference type="ARBA" id="ARBA00023180"/>
    </source>
</evidence>
<dbReference type="EMBL" id="JAFEMO010000002">
    <property type="protein sequence ID" value="KAH7575492.1"/>
    <property type="molecule type" value="Genomic_DNA"/>
</dbReference>
<feature type="transmembrane region" description="Helical" evidence="10">
    <location>
        <begin position="28"/>
        <end position="47"/>
    </location>
</feature>
<dbReference type="InterPro" id="IPR013210">
    <property type="entry name" value="LRR_N_plant-typ"/>
</dbReference>
<keyword evidence="4" id="KW-0732">Signal</keyword>
<evidence type="ECO:0000313" key="13">
    <source>
        <dbReference type="Proteomes" id="UP000827721"/>
    </source>
</evidence>
<keyword evidence="5" id="KW-0677">Repeat</keyword>
<proteinExistence type="predicted"/>